<keyword evidence="9" id="KW-0904">Protein phosphatase</keyword>
<evidence type="ECO:0000313" key="18">
    <source>
        <dbReference type="EMBL" id="ANZ74030.1"/>
    </source>
</evidence>
<evidence type="ECO:0000256" key="8">
    <source>
        <dbReference type="ARBA" id="ARBA00022803"/>
    </source>
</evidence>
<dbReference type="GO" id="GO:0004722">
    <property type="term" value="F:protein serine/threonine phosphatase activity"/>
    <property type="evidence" value="ECO:0007669"/>
    <property type="project" value="UniProtKB-EC"/>
</dbReference>
<evidence type="ECO:0000256" key="2">
    <source>
        <dbReference type="ARBA" id="ARBA00001946"/>
    </source>
</evidence>
<dbReference type="EMBL" id="CP014584">
    <property type="protein sequence ID" value="ANZ74030.1"/>
    <property type="molecule type" value="Genomic_DNA"/>
</dbReference>
<dbReference type="GO" id="GO:0005634">
    <property type="term" value="C:nucleus"/>
    <property type="evidence" value="ECO:0007669"/>
    <property type="project" value="UniProtKB-SubCell"/>
</dbReference>
<evidence type="ECO:0000256" key="1">
    <source>
        <dbReference type="ARBA" id="ARBA00001936"/>
    </source>
</evidence>
<evidence type="ECO:0000256" key="13">
    <source>
        <dbReference type="ARBA" id="ARBA00048832"/>
    </source>
</evidence>
<dbReference type="SUPFAM" id="SSF56300">
    <property type="entry name" value="Metallo-dependent phosphatases"/>
    <property type="match status" value="1"/>
</dbReference>
<dbReference type="PANTHER" id="PTHR45668:SF5">
    <property type="entry name" value="SERINE_THREONINE-PROTEIN PHOSPHATASE 5"/>
    <property type="match status" value="1"/>
</dbReference>
<dbReference type="PANTHER" id="PTHR45668">
    <property type="entry name" value="SERINE/THREONINE-PROTEIN PHOSPHATASE 5-RELATED"/>
    <property type="match status" value="1"/>
</dbReference>
<dbReference type="InterPro" id="IPR019734">
    <property type="entry name" value="TPR_rpt"/>
</dbReference>
<keyword evidence="6" id="KW-0677">Repeat</keyword>
<dbReference type="EC" id="3.1.3.16" evidence="16"/>
<dbReference type="InterPro" id="IPR041753">
    <property type="entry name" value="PP5_C"/>
</dbReference>
<name>A0A1B2J7Q1_PICPA</name>
<dbReference type="InterPro" id="IPR006186">
    <property type="entry name" value="Ser/Thr-sp_prot-phosphatase"/>
</dbReference>
<dbReference type="PRINTS" id="PR00114">
    <property type="entry name" value="STPHPHTASE"/>
</dbReference>
<dbReference type="FunFam" id="3.60.21.10:FF:000036">
    <property type="entry name" value="Serine/threonine protein phosphatase 5"/>
    <property type="match status" value="1"/>
</dbReference>
<evidence type="ECO:0000256" key="14">
    <source>
        <dbReference type="PIRSR" id="PIRSR033096-1"/>
    </source>
</evidence>
<dbReference type="SUPFAM" id="SSF48452">
    <property type="entry name" value="TPR-like"/>
    <property type="match status" value="1"/>
</dbReference>
<dbReference type="SMART" id="SM00156">
    <property type="entry name" value="PP2Ac"/>
    <property type="match status" value="1"/>
</dbReference>
<dbReference type="Pfam" id="PF08321">
    <property type="entry name" value="PPP5"/>
    <property type="match status" value="1"/>
</dbReference>
<dbReference type="CDD" id="cd07417">
    <property type="entry name" value="MPP_PP5_C"/>
    <property type="match status" value="1"/>
</dbReference>
<feature type="active site" description="Proton donor/acceptor" evidence="14">
    <location>
        <position position="305"/>
    </location>
</feature>
<dbReference type="Pfam" id="PF00149">
    <property type="entry name" value="Metallophos"/>
    <property type="match status" value="1"/>
</dbReference>
<evidence type="ECO:0000256" key="3">
    <source>
        <dbReference type="ARBA" id="ARBA00004123"/>
    </source>
</evidence>
<dbReference type="InterPro" id="IPR029052">
    <property type="entry name" value="Metallo-depent_PP-like"/>
</dbReference>
<organism evidence="18 19">
    <name type="scientific">Komagataella pastoris</name>
    <name type="common">Yeast</name>
    <name type="synonym">Pichia pastoris</name>
    <dbReference type="NCBI Taxonomy" id="4922"/>
    <lineage>
        <taxon>Eukaryota</taxon>
        <taxon>Fungi</taxon>
        <taxon>Dikarya</taxon>
        <taxon>Ascomycota</taxon>
        <taxon>Saccharomycotina</taxon>
        <taxon>Pichiomycetes</taxon>
        <taxon>Pichiales</taxon>
        <taxon>Pichiaceae</taxon>
        <taxon>Komagataella</taxon>
    </lineage>
</organism>
<evidence type="ECO:0000256" key="9">
    <source>
        <dbReference type="ARBA" id="ARBA00022912"/>
    </source>
</evidence>
<dbReference type="GO" id="GO:0005737">
    <property type="term" value="C:cytoplasm"/>
    <property type="evidence" value="ECO:0007669"/>
    <property type="project" value="UniProtKB-ARBA"/>
</dbReference>
<keyword evidence="10" id="KW-0464">Manganese</keyword>
<proteinExistence type="inferred from homology"/>
<dbReference type="PROSITE" id="PS00125">
    <property type="entry name" value="SER_THR_PHOSPHATASE"/>
    <property type="match status" value="1"/>
</dbReference>
<comment type="catalytic activity">
    <reaction evidence="13">
        <text>O-phospho-L-threonyl-[protein] + H2O = L-threonyl-[protein] + phosphate</text>
        <dbReference type="Rhea" id="RHEA:47004"/>
        <dbReference type="Rhea" id="RHEA-COMP:11060"/>
        <dbReference type="Rhea" id="RHEA-COMP:11605"/>
        <dbReference type="ChEBI" id="CHEBI:15377"/>
        <dbReference type="ChEBI" id="CHEBI:30013"/>
        <dbReference type="ChEBI" id="CHEBI:43474"/>
        <dbReference type="ChEBI" id="CHEBI:61977"/>
        <dbReference type="EC" id="3.1.3.16"/>
    </reaction>
    <physiologicalReaction direction="left-to-right" evidence="13">
        <dbReference type="Rhea" id="RHEA:47005"/>
    </physiologicalReaction>
</comment>
<evidence type="ECO:0000256" key="16">
    <source>
        <dbReference type="RuleBase" id="RU004273"/>
    </source>
</evidence>
<dbReference type="Gene3D" id="3.60.21.10">
    <property type="match status" value="1"/>
</dbReference>
<dbReference type="InterPro" id="IPR004843">
    <property type="entry name" value="Calcineurin-like_PHP"/>
</dbReference>
<keyword evidence="5" id="KW-0479">Metal-binding</keyword>
<dbReference type="SMART" id="SM00028">
    <property type="entry name" value="TPR"/>
    <property type="match status" value="3"/>
</dbReference>
<evidence type="ECO:0000313" key="19">
    <source>
        <dbReference type="Proteomes" id="UP000094565"/>
    </source>
</evidence>
<sequence>MTDLKSKADALKDKGNQELKQNHFEKAVEFYTEAIGLKPNPIYYSNRAQAQIKLENYGLAIADATSAIELDPSYLKAYYRRAVATFAILDYKKAKLDVKIVLSKVPNDPNSKKLAAEIDQIIKKIAFERAIAVDEKESVIQELDFNAIQLENDYDGAPLEIEVTGKGQDRQLSVDVTQEYLQQMIQRFKNGKKLPKKHAFALVAAANEVFKNENSLVEFGFDRNNSQEEALPDTVKTITICGDTHGQFYDVLNIFESFGNVGPDHVYLFNGDFVDRGSWSCEVAFLLFTLKLLYPKFFYLNRGNHETNSMNKVYGFEDECKYKYGERLFTCFSEAFNSLPYATLIGQEYLVMHGGLFSDDKKTLQDIRNIKRVPNRQPPNEGVEMELLWTDPQVMPGRSPSKRGVGIQFGPDITYRFCRSNNLKAIIRSHEVRMGGYEEEHDGKLITVFSAPNYCDTQGNLGAVVNLTFDEKKEYKIDFKTFKEVPHPDIKPMAYTNSGGF</sequence>
<evidence type="ECO:0000256" key="12">
    <source>
        <dbReference type="ARBA" id="ARBA00047986"/>
    </source>
</evidence>
<comment type="catalytic activity">
    <reaction evidence="12">
        <text>O-phospho-L-seryl-[protein] + H2O = L-seryl-[protein] + phosphate</text>
        <dbReference type="Rhea" id="RHEA:20629"/>
        <dbReference type="Rhea" id="RHEA-COMP:9863"/>
        <dbReference type="Rhea" id="RHEA-COMP:11604"/>
        <dbReference type="ChEBI" id="CHEBI:15377"/>
        <dbReference type="ChEBI" id="CHEBI:29999"/>
        <dbReference type="ChEBI" id="CHEBI:43474"/>
        <dbReference type="ChEBI" id="CHEBI:83421"/>
        <dbReference type="EC" id="3.1.3.16"/>
    </reaction>
    <physiologicalReaction direction="left-to-right" evidence="12">
        <dbReference type="Rhea" id="RHEA:20630"/>
    </physiologicalReaction>
</comment>
<keyword evidence="11" id="KW-0539">Nucleus</keyword>
<evidence type="ECO:0000256" key="15">
    <source>
        <dbReference type="PROSITE-ProRule" id="PRU00339"/>
    </source>
</evidence>
<dbReference type="PIRSF" id="PIRSF033096">
    <property type="entry name" value="PPPtase_5"/>
    <property type="match status" value="1"/>
</dbReference>
<keyword evidence="8 15" id="KW-0802">TPR repeat</keyword>
<protein>
    <recommendedName>
        <fullName evidence="16">Serine/threonine-protein phosphatase</fullName>
        <ecNumber evidence="16">3.1.3.16</ecNumber>
    </recommendedName>
</protein>
<evidence type="ECO:0000256" key="6">
    <source>
        <dbReference type="ARBA" id="ARBA00022737"/>
    </source>
</evidence>
<dbReference type="AlphaFoldDB" id="A0A1B2J7Q1"/>
<evidence type="ECO:0000256" key="7">
    <source>
        <dbReference type="ARBA" id="ARBA00022801"/>
    </source>
</evidence>
<comment type="similarity">
    <text evidence="4">Belongs to the PPP phosphatase family. PP-5 (PP-T) subfamily.</text>
</comment>
<evidence type="ECO:0000259" key="17">
    <source>
        <dbReference type="PROSITE" id="PS00125"/>
    </source>
</evidence>
<comment type="cofactor">
    <cofactor evidence="2">
        <name>Mg(2+)</name>
        <dbReference type="ChEBI" id="CHEBI:18420"/>
    </cofactor>
</comment>
<evidence type="ECO:0000256" key="10">
    <source>
        <dbReference type="ARBA" id="ARBA00023211"/>
    </source>
</evidence>
<keyword evidence="19" id="KW-1185">Reference proteome</keyword>
<evidence type="ECO:0000256" key="5">
    <source>
        <dbReference type="ARBA" id="ARBA00022723"/>
    </source>
</evidence>
<evidence type="ECO:0000256" key="4">
    <source>
        <dbReference type="ARBA" id="ARBA00008786"/>
    </source>
</evidence>
<gene>
    <name evidence="18" type="primary">PPT1</name>
    <name evidence="18" type="ORF">ATY40_BA7500646</name>
</gene>
<dbReference type="InterPro" id="IPR013235">
    <property type="entry name" value="PPP_dom"/>
</dbReference>
<dbReference type="InterPro" id="IPR051134">
    <property type="entry name" value="PPP_phosphatase"/>
</dbReference>
<dbReference type="GO" id="GO:0046872">
    <property type="term" value="F:metal ion binding"/>
    <property type="evidence" value="ECO:0007669"/>
    <property type="project" value="UniProtKB-KW"/>
</dbReference>
<feature type="repeat" description="TPR" evidence="15">
    <location>
        <begin position="8"/>
        <end position="41"/>
    </location>
</feature>
<dbReference type="PROSITE" id="PS50005">
    <property type="entry name" value="TPR"/>
    <property type="match status" value="1"/>
</dbReference>
<dbReference type="Pfam" id="PF13181">
    <property type="entry name" value="TPR_8"/>
    <property type="match status" value="2"/>
</dbReference>
<reference evidence="18 19" key="1">
    <citation type="submission" date="2016-02" db="EMBL/GenBank/DDBJ databases">
        <title>Comparative genomic and transcriptomic foundation for Pichia pastoris.</title>
        <authorList>
            <person name="Love K.R."/>
            <person name="Shah K.A."/>
            <person name="Whittaker C.A."/>
            <person name="Wu J."/>
            <person name="Bartlett M.C."/>
            <person name="Ma D."/>
            <person name="Leeson R.L."/>
            <person name="Priest M."/>
            <person name="Young S.K."/>
            <person name="Love J.C."/>
        </authorList>
    </citation>
    <scope>NUCLEOTIDE SEQUENCE [LARGE SCALE GENOMIC DNA]</scope>
    <source>
        <strain evidence="18 19">ATCC 28485</strain>
    </source>
</reference>
<dbReference type="OrthoDB" id="445564at2759"/>
<comment type="cofactor">
    <cofactor evidence="1">
        <name>Mn(2+)</name>
        <dbReference type="ChEBI" id="CHEBI:29035"/>
    </cofactor>
</comment>
<feature type="domain" description="Serine/threonine specific protein phosphatases" evidence="17">
    <location>
        <begin position="301"/>
        <end position="306"/>
    </location>
</feature>
<dbReference type="Gene3D" id="1.25.40.10">
    <property type="entry name" value="Tetratricopeptide repeat domain"/>
    <property type="match status" value="1"/>
</dbReference>
<comment type="subcellular location">
    <subcellularLocation>
        <location evidence="3">Nucleus</location>
    </subcellularLocation>
</comment>
<dbReference type="InterPro" id="IPR011990">
    <property type="entry name" value="TPR-like_helical_dom_sf"/>
</dbReference>
<keyword evidence="7 16" id="KW-0378">Hydrolase</keyword>
<accession>A0A1B2J7Q1</accession>
<evidence type="ECO:0000256" key="11">
    <source>
        <dbReference type="ARBA" id="ARBA00023242"/>
    </source>
</evidence>
<dbReference type="Proteomes" id="UP000094565">
    <property type="component" value="Chromosome 1"/>
</dbReference>